<keyword evidence="2 7" id="KW-0813">Transport</keyword>
<dbReference type="GO" id="GO:0055085">
    <property type="term" value="P:transmembrane transport"/>
    <property type="evidence" value="ECO:0007669"/>
    <property type="project" value="InterPro"/>
</dbReference>
<evidence type="ECO:0000256" key="3">
    <source>
        <dbReference type="ARBA" id="ARBA00022475"/>
    </source>
</evidence>
<keyword evidence="4 7" id="KW-0812">Transmembrane</keyword>
<dbReference type="RefSeq" id="WP_130605472.1">
    <property type="nucleotide sequence ID" value="NZ_AP019400.1"/>
</dbReference>
<gene>
    <name evidence="9" type="ORF">KCTCHS21_09700</name>
</gene>
<keyword evidence="6 7" id="KW-0472">Membrane</keyword>
<dbReference type="EMBL" id="AP019400">
    <property type="protein sequence ID" value="BBI31571.1"/>
    <property type="molecule type" value="Genomic_DNA"/>
</dbReference>
<feature type="transmembrane region" description="Helical" evidence="7">
    <location>
        <begin position="16"/>
        <end position="37"/>
    </location>
</feature>
<feature type="domain" description="ABC transmembrane type-1" evidence="8">
    <location>
        <begin position="238"/>
        <end position="428"/>
    </location>
</feature>
<evidence type="ECO:0000256" key="2">
    <source>
        <dbReference type="ARBA" id="ARBA00022448"/>
    </source>
</evidence>
<dbReference type="PANTHER" id="PTHR43744:SF12">
    <property type="entry name" value="ABC TRANSPORTER PERMEASE PROTEIN MG189-RELATED"/>
    <property type="match status" value="1"/>
</dbReference>
<organism evidence="9 10">
    <name type="scientific">Cohnella abietis</name>
    <dbReference type="NCBI Taxonomy" id="2507935"/>
    <lineage>
        <taxon>Bacteria</taxon>
        <taxon>Bacillati</taxon>
        <taxon>Bacillota</taxon>
        <taxon>Bacilli</taxon>
        <taxon>Bacillales</taxon>
        <taxon>Paenibacillaceae</taxon>
        <taxon>Cohnella</taxon>
    </lineage>
</organism>
<proteinExistence type="inferred from homology"/>
<accession>A0A3T1D0I8</accession>
<keyword evidence="5 7" id="KW-1133">Transmembrane helix</keyword>
<evidence type="ECO:0000313" key="9">
    <source>
        <dbReference type="EMBL" id="BBI31571.1"/>
    </source>
</evidence>
<comment type="similarity">
    <text evidence="7">Belongs to the binding-protein-dependent transport system permease family.</text>
</comment>
<feature type="transmembrane region" description="Helical" evidence="7">
    <location>
        <begin position="409"/>
        <end position="428"/>
    </location>
</feature>
<dbReference type="AlphaFoldDB" id="A0A3T1D0I8"/>
<dbReference type="OrthoDB" id="2527574at2"/>
<protein>
    <recommendedName>
        <fullName evidence="8">ABC transmembrane type-1 domain-containing protein</fullName>
    </recommendedName>
</protein>
<dbReference type="InterPro" id="IPR035906">
    <property type="entry name" value="MetI-like_sf"/>
</dbReference>
<dbReference type="PANTHER" id="PTHR43744">
    <property type="entry name" value="ABC TRANSPORTER PERMEASE PROTEIN MG189-RELATED-RELATED"/>
    <property type="match status" value="1"/>
</dbReference>
<feature type="transmembrane region" description="Helical" evidence="7">
    <location>
        <begin position="273"/>
        <end position="295"/>
    </location>
</feature>
<dbReference type="CDD" id="cd06261">
    <property type="entry name" value="TM_PBP2"/>
    <property type="match status" value="1"/>
</dbReference>
<evidence type="ECO:0000256" key="1">
    <source>
        <dbReference type="ARBA" id="ARBA00004651"/>
    </source>
</evidence>
<evidence type="ECO:0000256" key="5">
    <source>
        <dbReference type="ARBA" id="ARBA00022989"/>
    </source>
</evidence>
<reference evidence="9 10" key="1">
    <citation type="submission" date="2019-01" db="EMBL/GenBank/DDBJ databases">
        <title>Complete genome sequence of Cohnella hallensis HS21 isolated from Korean fir (Abies koreana) rhizospheric soil.</title>
        <authorList>
            <person name="Jiang L."/>
            <person name="Kang S.W."/>
            <person name="Kim S."/>
            <person name="Jung J."/>
            <person name="Kim C.Y."/>
            <person name="Kim D.H."/>
            <person name="Kim S.W."/>
            <person name="Lee J."/>
        </authorList>
    </citation>
    <scope>NUCLEOTIDE SEQUENCE [LARGE SCALE GENOMIC DNA]</scope>
    <source>
        <strain evidence="9 10">HS21</strain>
    </source>
</reference>
<evidence type="ECO:0000256" key="7">
    <source>
        <dbReference type="RuleBase" id="RU363032"/>
    </source>
</evidence>
<feature type="transmembrane region" description="Helical" evidence="7">
    <location>
        <begin position="238"/>
        <end position="261"/>
    </location>
</feature>
<keyword evidence="3" id="KW-1003">Cell membrane</keyword>
<dbReference type="InterPro" id="IPR000515">
    <property type="entry name" value="MetI-like"/>
</dbReference>
<name>A0A3T1D0I8_9BACL</name>
<evidence type="ECO:0000313" key="10">
    <source>
        <dbReference type="Proteomes" id="UP000289856"/>
    </source>
</evidence>
<dbReference type="PROSITE" id="PS50928">
    <property type="entry name" value="ABC_TM1"/>
    <property type="match status" value="1"/>
</dbReference>
<feature type="transmembrane region" description="Helical" evidence="7">
    <location>
        <begin position="307"/>
        <end position="328"/>
    </location>
</feature>
<dbReference type="GO" id="GO:0005886">
    <property type="term" value="C:plasma membrane"/>
    <property type="evidence" value="ECO:0007669"/>
    <property type="project" value="UniProtKB-SubCell"/>
</dbReference>
<evidence type="ECO:0000259" key="8">
    <source>
        <dbReference type="PROSITE" id="PS50928"/>
    </source>
</evidence>
<dbReference type="SUPFAM" id="SSF161098">
    <property type="entry name" value="MetI-like"/>
    <property type="match status" value="1"/>
</dbReference>
<feature type="transmembrane region" description="Helical" evidence="7">
    <location>
        <begin position="349"/>
        <end position="374"/>
    </location>
</feature>
<dbReference type="Gene3D" id="1.10.3720.10">
    <property type="entry name" value="MetI-like"/>
    <property type="match status" value="1"/>
</dbReference>
<dbReference type="Pfam" id="PF00528">
    <property type="entry name" value="BPD_transp_1"/>
    <property type="match status" value="1"/>
</dbReference>
<sequence>MKSGRISEKGTVSLKLTAYVLTVLFITASLIPMAWMISSSMKDSKSIYALPPKWIPKKPQIVMITLDVGALAQQDQETLEMEAAKAIWFTWKKYQNESIGEMRVIGMINGKRLFEAVTPSYMFSAGRAQIVPAQVFTDAIMKVKYPIIKENGYTTFQWFSDAPPSVSEGAEAARQVPVPASLDVNSPAGQVQAFLQDAKFMKAAVLSVDEKGNWLRLFDNYTVLLLLGKLGFNFPHYMLNSVVVVVASIMFQFLVGGLAGYAISRLMSGKWAALWTLFFVATIMIPEIAILVPLYLTMEKLNLIDTLWAIILPHSAWGIVIFLFKGFFDQLPGELLQAARIDGSSEIGIYARLVIPLSLPIFTVVGVMTFIAVWNEFLWPLVAARKEAVWTLTVALNRFQGLQTISTNVLMSSLTIATVPMLLVFLFCQRLIERGVTWTGVKG</sequence>
<evidence type="ECO:0000256" key="4">
    <source>
        <dbReference type="ARBA" id="ARBA00022692"/>
    </source>
</evidence>
<dbReference type="KEGG" id="cohn:KCTCHS21_09700"/>
<evidence type="ECO:0000256" key="6">
    <source>
        <dbReference type="ARBA" id="ARBA00023136"/>
    </source>
</evidence>
<keyword evidence="10" id="KW-1185">Reference proteome</keyword>
<comment type="subcellular location">
    <subcellularLocation>
        <location evidence="1 7">Cell membrane</location>
        <topology evidence="1 7">Multi-pass membrane protein</topology>
    </subcellularLocation>
</comment>
<dbReference type="Proteomes" id="UP000289856">
    <property type="component" value="Chromosome"/>
</dbReference>